<dbReference type="EMBL" id="MNCJ02000316">
    <property type="protein sequence ID" value="KAF5822271.1"/>
    <property type="molecule type" value="Genomic_DNA"/>
</dbReference>
<keyword evidence="5" id="KW-1185">Reference proteome</keyword>
<dbReference type="InParanoid" id="A0A251SPE9"/>
<dbReference type="GO" id="GO:0016020">
    <property type="term" value="C:membrane"/>
    <property type="evidence" value="ECO:0000318"/>
    <property type="project" value="GO_Central"/>
</dbReference>
<keyword evidence="1" id="KW-0472">Membrane</keyword>
<dbReference type="InterPro" id="IPR026961">
    <property type="entry name" value="PGG_dom"/>
</dbReference>
<keyword evidence="1 3" id="KW-0812">Transmembrane</keyword>
<feature type="transmembrane region" description="Helical" evidence="1">
    <location>
        <begin position="549"/>
        <end position="574"/>
    </location>
</feature>
<dbReference type="AlphaFoldDB" id="A0A251SPE9"/>
<gene>
    <name evidence="4" type="ORF">HannXRQ_Chr13g0394051</name>
    <name evidence="3" type="ORF">HanXRQr2_Chr01g0024491</name>
</gene>
<dbReference type="Gramene" id="mRNA:HanXRQr2_Chr01g0024491">
    <property type="protein sequence ID" value="mRNA:HanXRQr2_Chr01g0024491"/>
    <property type="gene ID" value="HanXRQr2_Chr01g0024491"/>
</dbReference>
<sequence>MDASSSSGNVDQGPYPYPSHVNPASFMSVKLSAERLHNYDEWRVQMECLLDSHDLLGFVDGTVKEPKEDDNSKGNVADFKAKHREWQRSDLLVKGWIFGSVSEDVMRSIDSYLTAKDIWDFLMTDYGMPVDRLTAYEAIRACKEYIGLTHVTGCRNPFKGIDAHRLLASTIKAECYDFAYDLLKDCYHQLDTVDPVSLWRSVYNLAEKPDAFRSAKQYNCYQRYIYSRVSVENCSLSNTPKNPDIENQVKCRTNPVGWKSYVCRVTERICAKFWEFAVLHVPHIKSIHEEKMKHNKVLTILKFCCEKNGKIRNIRDGFEDALILAVKNDIPEVIEQITRFFPLWIWNRDGRRTLNQLSISNRCEKSYNFLVYEKTYHKDLHHHENHFFEDEDKNLLYVAAKLVPDDKLNKVTGAALQMQRELQWFKQNSARQMKSRNRENDTPMMVFKKEHRDLRQKGEDWMKQTAGSYIITAAALIIIMVFPAIITVPGGNNGETGRAIYKDKLSFMIYCYSVWISFFTSNTSLLLFLSLLTERYADEDFLKRLPKRLIFGLVTLFMSVTTMVIAYSAAFYIMSVFEHEELVSWHLVPICLMTSLLIASFVTLQLPLLVDLISSTYGRGIFGNQRELRKTT</sequence>
<evidence type="ECO:0000313" key="5">
    <source>
        <dbReference type="Proteomes" id="UP000215914"/>
    </source>
</evidence>
<feature type="transmembrane region" description="Helical" evidence="1">
    <location>
        <begin position="586"/>
        <end position="610"/>
    </location>
</feature>
<dbReference type="Proteomes" id="UP000215914">
    <property type="component" value="Chromosome 13"/>
</dbReference>
<evidence type="ECO:0000313" key="3">
    <source>
        <dbReference type="EMBL" id="KAF5822271.1"/>
    </source>
</evidence>
<protein>
    <submittedName>
        <fullName evidence="3">P-type ATPase, transmembrane domain superfamily, PGG domain, retrotransposon Copia</fullName>
    </submittedName>
    <submittedName>
        <fullName evidence="4">Putative PGG domain, Gag-polypeptide of LTR copia-type</fullName>
    </submittedName>
</protein>
<proteinExistence type="predicted"/>
<name>A0A251SPE9_HELAN</name>
<dbReference type="PANTHER" id="PTHR24177">
    <property type="entry name" value="CASKIN"/>
    <property type="match status" value="1"/>
</dbReference>
<feature type="domain" description="PGG" evidence="2">
    <location>
        <begin position="460"/>
        <end position="573"/>
    </location>
</feature>
<dbReference type="EMBL" id="CM007902">
    <property type="protein sequence ID" value="OTG00708.1"/>
    <property type="molecule type" value="Genomic_DNA"/>
</dbReference>
<dbReference type="SUPFAM" id="SSF81665">
    <property type="entry name" value="Calcium ATPase, transmembrane domain M"/>
    <property type="match status" value="1"/>
</dbReference>
<dbReference type="Pfam" id="PF14223">
    <property type="entry name" value="Retrotran_gag_2"/>
    <property type="match status" value="1"/>
</dbReference>
<accession>A0A251SPE9</accession>
<reference evidence="3 5" key="1">
    <citation type="journal article" date="2017" name="Nature">
        <title>The sunflower genome provides insights into oil metabolism, flowering and Asterid evolution.</title>
        <authorList>
            <person name="Badouin H."/>
            <person name="Gouzy J."/>
            <person name="Grassa C.J."/>
            <person name="Murat F."/>
            <person name="Staton S.E."/>
            <person name="Cottret L."/>
            <person name="Lelandais-Briere C."/>
            <person name="Owens G.L."/>
            <person name="Carrere S."/>
            <person name="Mayjonade B."/>
            <person name="Legrand L."/>
            <person name="Gill N."/>
            <person name="Kane N.C."/>
            <person name="Bowers J.E."/>
            <person name="Hubner S."/>
            <person name="Bellec A."/>
            <person name="Berard A."/>
            <person name="Berges H."/>
            <person name="Blanchet N."/>
            <person name="Boniface M.C."/>
            <person name="Brunel D."/>
            <person name="Catrice O."/>
            <person name="Chaidir N."/>
            <person name="Claudel C."/>
            <person name="Donnadieu C."/>
            <person name="Faraut T."/>
            <person name="Fievet G."/>
            <person name="Helmstetter N."/>
            <person name="King M."/>
            <person name="Knapp S.J."/>
            <person name="Lai Z."/>
            <person name="Le Paslier M.C."/>
            <person name="Lippi Y."/>
            <person name="Lorenzon L."/>
            <person name="Mandel J.R."/>
            <person name="Marage G."/>
            <person name="Marchand G."/>
            <person name="Marquand E."/>
            <person name="Bret-Mestries E."/>
            <person name="Morien E."/>
            <person name="Nambeesan S."/>
            <person name="Nguyen T."/>
            <person name="Pegot-Espagnet P."/>
            <person name="Pouilly N."/>
            <person name="Raftis F."/>
            <person name="Sallet E."/>
            <person name="Schiex T."/>
            <person name="Thomas J."/>
            <person name="Vandecasteele C."/>
            <person name="Vares D."/>
            <person name="Vear F."/>
            <person name="Vautrin S."/>
            <person name="Crespi M."/>
            <person name="Mangin B."/>
            <person name="Burke J.M."/>
            <person name="Salse J."/>
            <person name="Munos S."/>
            <person name="Vincourt P."/>
            <person name="Rieseberg L.H."/>
            <person name="Langlade N.B."/>
        </authorList>
    </citation>
    <scope>NUCLEOTIDE SEQUENCE [LARGE SCALE GENOMIC DNA]</scope>
    <source>
        <strain evidence="5">cv. SF193</strain>
        <tissue evidence="3">Leaves</tissue>
    </source>
</reference>
<evidence type="ECO:0000313" key="4">
    <source>
        <dbReference type="EMBL" id="OTG00708.1"/>
    </source>
</evidence>
<feature type="transmembrane region" description="Helical" evidence="1">
    <location>
        <begin position="466"/>
        <end position="487"/>
    </location>
</feature>
<dbReference type="InterPro" id="IPR023298">
    <property type="entry name" value="ATPase_P-typ_TM_dom_sf"/>
</dbReference>
<dbReference type="STRING" id="4232.A0A251SPE9"/>
<reference evidence="4" key="2">
    <citation type="submission" date="2017-02" db="EMBL/GenBank/DDBJ databases">
        <title>Sunflower complete genome.</title>
        <authorList>
            <person name="Langlade N."/>
            <person name="Munos S."/>
        </authorList>
    </citation>
    <scope>NUCLEOTIDE SEQUENCE [LARGE SCALE GENOMIC DNA]</scope>
    <source>
        <tissue evidence="4">Leaves</tissue>
    </source>
</reference>
<dbReference type="Pfam" id="PF13962">
    <property type="entry name" value="PGG"/>
    <property type="match status" value="1"/>
</dbReference>
<feature type="transmembrane region" description="Helical" evidence="1">
    <location>
        <begin position="507"/>
        <end position="529"/>
    </location>
</feature>
<dbReference type="PANTHER" id="PTHR24177:SF467">
    <property type="entry name" value="PGG DOMAIN, RETROTRANSPOSON COPIA-LIKE PROTEIN"/>
    <property type="match status" value="1"/>
</dbReference>
<evidence type="ECO:0000256" key="1">
    <source>
        <dbReference type="SAM" id="Phobius"/>
    </source>
</evidence>
<evidence type="ECO:0000259" key="2">
    <source>
        <dbReference type="Pfam" id="PF13962"/>
    </source>
</evidence>
<keyword evidence="1" id="KW-1133">Transmembrane helix</keyword>
<reference evidence="3" key="3">
    <citation type="submission" date="2020-06" db="EMBL/GenBank/DDBJ databases">
        <title>Helianthus annuus Genome sequencing and assembly Release 2.</title>
        <authorList>
            <person name="Gouzy J."/>
            <person name="Langlade N."/>
            <person name="Munos S."/>
        </authorList>
    </citation>
    <scope>NUCLEOTIDE SEQUENCE</scope>
    <source>
        <tissue evidence="3">Leaves</tissue>
    </source>
</reference>
<organism evidence="4 5">
    <name type="scientific">Helianthus annuus</name>
    <name type="common">Common sunflower</name>
    <dbReference type="NCBI Taxonomy" id="4232"/>
    <lineage>
        <taxon>Eukaryota</taxon>
        <taxon>Viridiplantae</taxon>
        <taxon>Streptophyta</taxon>
        <taxon>Embryophyta</taxon>
        <taxon>Tracheophyta</taxon>
        <taxon>Spermatophyta</taxon>
        <taxon>Magnoliopsida</taxon>
        <taxon>eudicotyledons</taxon>
        <taxon>Gunneridae</taxon>
        <taxon>Pentapetalae</taxon>
        <taxon>asterids</taxon>
        <taxon>campanulids</taxon>
        <taxon>Asterales</taxon>
        <taxon>Asteraceae</taxon>
        <taxon>Asteroideae</taxon>
        <taxon>Heliantheae alliance</taxon>
        <taxon>Heliantheae</taxon>
        <taxon>Helianthus</taxon>
    </lineage>
</organism>